<dbReference type="PATRIC" id="fig|1410657.5.peg.1537"/>
<comment type="similarity">
    <text evidence="1">Belongs to the HAD-like hydrolase superfamily. SerB family.</text>
</comment>
<dbReference type="GO" id="GO:0016787">
    <property type="term" value="F:hydrolase activity"/>
    <property type="evidence" value="ECO:0007669"/>
    <property type="project" value="UniProtKB-KW"/>
</dbReference>
<evidence type="ECO:0000256" key="1">
    <source>
        <dbReference type="ARBA" id="ARBA00009184"/>
    </source>
</evidence>
<dbReference type="InterPro" id="IPR006385">
    <property type="entry name" value="HAD_hydro_SerB1"/>
</dbReference>
<keyword evidence="4" id="KW-0460">Magnesium</keyword>
<evidence type="ECO:0000256" key="4">
    <source>
        <dbReference type="ARBA" id="ARBA00022842"/>
    </source>
</evidence>
<evidence type="ECO:0000256" key="2">
    <source>
        <dbReference type="ARBA" id="ARBA00022723"/>
    </source>
</evidence>
<reference evidence="5 6" key="1">
    <citation type="journal article" date="2015" name="Genome Announc.">
        <title>Expanding the biotechnology potential of lactobacilli through comparative genomics of 213 strains and associated genera.</title>
        <authorList>
            <person name="Sun Z."/>
            <person name="Harris H.M."/>
            <person name="McCann A."/>
            <person name="Guo C."/>
            <person name="Argimon S."/>
            <person name="Zhang W."/>
            <person name="Yang X."/>
            <person name="Jeffery I.B."/>
            <person name="Cooney J.C."/>
            <person name="Kagawa T.F."/>
            <person name="Liu W."/>
            <person name="Song Y."/>
            <person name="Salvetti E."/>
            <person name="Wrobel A."/>
            <person name="Rasinkangas P."/>
            <person name="Parkhill J."/>
            <person name="Rea M.C."/>
            <person name="O'Sullivan O."/>
            <person name="Ritari J."/>
            <person name="Douillard F.P."/>
            <person name="Paul Ross R."/>
            <person name="Yang R."/>
            <person name="Briner A.E."/>
            <person name="Felis G.E."/>
            <person name="de Vos W.M."/>
            <person name="Barrangou R."/>
            <person name="Klaenhammer T.R."/>
            <person name="Caufield P.W."/>
            <person name="Cui Y."/>
            <person name="Zhang H."/>
            <person name="O'Toole P.W."/>
        </authorList>
    </citation>
    <scope>NUCLEOTIDE SEQUENCE [LARGE SCALE GENOMIC DNA]</scope>
    <source>
        <strain evidence="5 6">DSM 20405</strain>
    </source>
</reference>
<dbReference type="GO" id="GO:0046872">
    <property type="term" value="F:metal ion binding"/>
    <property type="evidence" value="ECO:0007669"/>
    <property type="project" value="UniProtKB-KW"/>
</dbReference>
<dbReference type="NCBIfam" id="TIGR01490">
    <property type="entry name" value="HAD-SF-IB-hyp1"/>
    <property type="match status" value="1"/>
</dbReference>
<dbReference type="InterPro" id="IPR036412">
    <property type="entry name" value="HAD-like_sf"/>
</dbReference>
<evidence type="ECO:0000313" key="5">
    <source>
        <dbReference type="EMBL" id="KRN47558.1"/>
    </source>
</evidence>
<sequence length="208" mass="24367">MKIKCAFFDFDDTIAHGDTIHKLLIYTFKKHPLSSWRYIKTAFFGLGHLLKLVPMEKVKTTILFPLDLFTQEELKVFYEEKVVPSYYPHMVEEMKKRKEEGCHVFLVTASSEAYMHFNKLPIDVLMGTKTKIIDGEYSSKIIGKNCKDANKCDRINEYLKEHDFEIDYDHSYGYSDSDHDIPMLSMVKNRYRVSKKDGALSPFIPKEQ</sequence>
<dbReference type="Proteomes" id="UP000051841">
    <property type="component" value="Unassembled WGS sequence"/>
</dbReference>
<dbReference type="InterPro" id="IPR023214">
    <property type="entry name" value="HAD_sf"/>
</dbReference>
<accession>A0A0R2H7G5</accession>
<dbReference type="AlphaFoldDB" id="A0A0R2H7G5"/>
<dbReference type="RefSeq" id="WP_029071053.1">
    <property type="nucleotide sequence ID" value="NZ_JNKN01000041.1"/>
</dbReference>
<keyword evidence="6" id="KW-1185">Reference proteome</keyword>
<dbReference type="Gene3D" id="3.40.50.1000">
    <property type="entry name" value="HAD superfamily/HAD-like"/>
    <property type="match status" value="1"/>
</dbReference>
<protein>
    <submittedName>
        <fullName evidence="5">Uncharacterized protein</fullName>
    </submittedName>
</protein>
<keyword evidence="3" id="KW-0378">Hydrolase</keyword>
<proteinExistence type="inferred from homology"/>
<dbReference type="EMBL" id="JQBL01000040">
    <property type="protein sequence ID" value="KRN47558.1"/>
    <property type="molecule type" value="Genomic_DNA"/>
</dbReference>
<dbReference type="PANTHER" id="PTHR43344">
    <property type="entry name" value="PHOSPHOSERINE PHOSPHATASE"/>
    <property type="match status" value="1"/>
</dbReference>
<keyword evidence="2" id="KW-0479">Metal-binding</keyword>
<evidence type="ECO:0000256" key="3">
    <source>
        <dbReference type="ARBA" id="ARBA00022801"/>
    </source>
</evidence>
<name>A0A0R2H7G5_9FIRM</name>
<dbReference type="Pfam" id="PF12710">
    <property type="entry name" value="HAD"/>
    <property type="match status" value="1"/>
</dbReference>
<comment type="caution">
    <text evidence="5">The sequence shown here is derived from an EMBL/GenBank/DDBJ whole genome shotgun (WGS) entry which is preliminary data.</text>
</comment>
<gene>
    <name evidence="5" type="ORF">IV49_GL001489</name>
</gene>
<evidence type="ECO:0000313" key="6">
    <source>
        <dbReference type="Proteomes" id="UP000051841"/>
    </source>
</evidence>
<dbReference type="Gene3D" id="1.20.1440.100">
    <property type="entry name" value="SG protein - dephosphorylation function"/>
    <property type="match status" value="1"/>
</dbReference>
<dbReference type="SUPFAM" id="SSF56784">
    <property type="entry name" value="HAD-like"/>
    <property type="match status" value="1"/>
</dbReference>
<organism evidence="5 6">
    <name type="scientific">Kandleria vitulina DSM 20405</name>
    <dbReference type="NCBI Taxonomy" id="1410657"/>
    <lineage>
        <taxon>Bacteria</taxon>
        <taxon>Bacillati</taxon>
        <taxon>Bacillota</taxon>
        <taxon>Erysipelotrichia</taxon>
        <taxon>Erysipelotrichales</taxon>
        <taxon>Coprobacillaceae</taxon>
        <taxon>Kandleria</taxon>
    </lineage>
</organism>
<dbReference type="InterPro" id="IPR050582">
    <property type="entry name" value="HAD-like_SerB"/>
</dbReference>
<dbReference type="PANTHER" id="PTHR43344:SF13">
    <property type="entry name" value="PHOSPHATASE RV3661-RELATED"/>
    <property type="match status" value="1"/>
</dbReference>
<dbReference type="NCBIfam" id="TIGR01488">
    <property type="entry name" value="HAD-SF-IB"/>
    <property type="match status" value="1"/>
</dbReference>